<feature type="domain" description="PBP" evidence="2">
    <location>
        <begin position="38"/>
        <end position="285"/>
    </location>
</feature>
<sequence>MNRNRKLKYTSGIIFTGVIIATLVFACKKGNGKEGFEGESLTYGKATILVDNTVQPIVEDVLAVFHNVYDQAHIHQVNLTENEILQELQRDTCKIAVMPRKLTAEEEAHFRRKNITPRITEFAVDAIALITNSKATDTILNLREVYSVLQGKPSVKVPKLVFDNPNSSTVKELMRLAGVKSMPTSNVYALKSNEEVIKFVHDNPGSIGIVGVNWLVQPPPALLKYVEDIRILALDNVKIDKGEKEYYKPSQSNIATGSYPLTRKLYVLNYQGKKGLGMGFATYISAPEGQRIILKSGLLPVTIPTREVEVQ</sequence>
<dbReference type="AlphaFoldDB" id="A0A2S1QU53"/>
<evidence type="ECO:0000259" key="2">
    <source>
        <dbReference type="Pfam" id="PF12849"/>
    </source>
</evidence>
<dbReference type="PROSITE" id="PS51257">
    <property type="entry name" value="PROKAR_LIPOPROTEIN"/>
    <property type="match status" value="1"/>
</dbReference>
<organism evidence="3 4">
    <name type="scientific">Flavobacterium album</name>
    <dbReference type="NCBI Taxonomy" id="2175091"/>
    <lineage>
        <taxon>Bacteria</taxon>
        <taxon>Pseudomonadati</taxon>
        <taxon>Bacteroidota</taxon>
        <taxon>Flavobacteriia</taxon>
        <taxon>Flavobacteriales</taxon>
        <taxon>Flavobacteriaceae</taxon>
        <taxon>Flavobacterium</taxon>
    </lineage>
</organism>
<dbReference type="Proteomes" id="UP000244929">
    <property type="component" value="Chromosome"/>
</dbReference>
<proteinExistence type="predicted"/>
<evidence type="ECO:0000313" key="3">
    <source>
        <dbReference type="EMBL" id="AWH83915.1"/>
    </source>
</evidence>
<protein>
    <submittedName>
        <fullName evidence="3">Phosphate ABC transporter substrate-binding protein</fullName>
    </submittedName>
</protein>
<dbReference type="RefSeq" id="WP_108776625.1">
    <property type="nucleotide sequence ID" value="NZ_CP029186.1"/>
</dbReference>
<dbReference type="KEGG" id="falb:HYN59_01765"/>
<evidence type="ECO:0000313" key="4">
    <source>
        <dbReference type="Proteomes" id="UP000244929"/>
    </source>
</evidence>
<reference evidence="3 4" key="1">
    <citation type="submission" date="2018-04" db="EMBL/GenBank/DDBJ databases">
        <title>Genome sequencing of Flavobacterium sp. HYN0059.</title>
        <authorList>
            <person name="Yi H."/>
            <person name="Baek C."/>
        </authorList>
    </citation>
    <scope>NUCLEOTIDE SEQUENCE [LARGE SCALE GENOMIC DNA]</scope>
    <source>
        <strain evidence="3 4">HYN0059</strain>
    </source>
</reference>
<dbReference type="OrthoDB" id="1450880at2"/>
<dbReference type="InterPro" id="IPR050811">
    <property type="entry name" value="Phosphate_ABC_transporter"/>
</dbReference>
<keyword evidence="1" id="KW-0732">Signal</keyword>
<dbReference type="EMBL" id="CP029186">
    <property type="protein sequence ID" value="AWH83915.1"/>
    <property type="molecule type" value="Genomic_DNA"/>
</dbReference>
<name>A0A2S1QU53_9FLAO</name>
<dbReference type="Pfam" id="PF12849">
    <property type="entry name" value="PBP_like_2"/>
    <property type="match status" value="1"/>
</dbReference>
<accession>A0A2S1QU53</accession>
<evidence type="ECO:0000256" key="1">
    <source>
        <dbReference type="ARBA" id="ARBA00022729"/>
    </source>
</evidence>
<dbReference type="SUPFAM" id="SSF53850">
    <property type="entry name" value="Periplasmic binding protein-like II"/>
    <property type="match status" value="1"/>
</dbReference>
<dbReference type="PANTHER" id="PTHR30570:SF1">
    <property type="entry name" value="PHOSPHATE-BINDING PROTEIN PSTS"/>
    <property type="match status" value="1"/>
</dbReference>
<dbReference type="PANTHER" id="PTHR30570">
    <property type="entry name" value="PERIPLASMIC PHOSPHATE BINDING COMPONENT OF PHOSPHATE ABC TRANSPORTER"/>
    <property type="match status" value="1"/>
</dbReference>
<dbReference type="InterPro" id="IPR024370">
    <property type="entry name" value="PBP_domain"/>
</dbReference>
<keyword evidence="4" id="KW-1185">Reference proteome</keyword>
<gene>
    <name evidence="3" type="ORF">HYN59_01765</name>
</gene>
<dbReference type="Gene3D" id="3.40.190.10">
    <property type="entry name" value="Periplasmic binding protein-like II"/>
    <property type="match status" value="2"/>
</dbReference>